<proteinExistence type="predicted"/>
<dbReference type="Proteomes" id="UP000828390">
    <property type="component" value="Unassembled WGS sequence"/>
</dbReference>
<comment type="caution">
    <text evidence="1">The sequence shown here is derived from an EMBL/GenBank/DDBJ whole genome shotgun (WGS) entry which is preliminary data.</text>
</comment>
<evidence type="ECO:0000313" key="1">
    <source>
        <dbReference type="EMBL" id="KAH3734013.1"/>
    </source>
</evidence>
<dbReference type="EMBL" id="JAIWYP010000011">
    <property type="protein sequence ID" value="KAH3734013.1"/>
    <property type="molecule type" value="Genomic_DNA"/>
</dbReference>
<dbReference type="AlphaFoldDB" id="A0A9D4CY97"/>
<sequence length="111" mass="11575">MDVLGGFGLFRMGGGPGMDKVSQTMIELKDCAADAACAVPGESHCLGHCGLVSGLDDPCLTPGLCTPQSDSLSGTEAAVVQRLWTILQQLERSTLHQAGKINPDSHPQVVE</sequence>
<organism evidence="1 2">
    <name type="scientific">Dreissena polymorpha</name>
    <name type="common">Zebra mussel</name>
    <name type="synonym">Mytilus polymorpha</name>
    <dbReference type="NCBI Taxonomy" id="45954"/>
    <lineage>
        <taxon>Eukaryota</taxon>
        <taxon>Metazoa</taxon>
        <taxon>Spiralia</taxon>
        <taxon>Lophotrochozoa</taxon>
        <taxon>Mollusca</taxon>
        <taxon>Bivalvia</taxon>
        <taxon>Autobranchia</taxon>
        <taxon>Heteroconchia</taxon>
        <taxon>Euheterodonta</taxon>
        <taxon>Imparidentia</taxon>
        <taxon>Neoheterodontei</taxon>
        <taxon>Myida</taxon>
        <taxon>Dreissenoidea</taxon>
        <taxon>Dreissenidae</taxon>
        <taxon>Dreissena</taxon>
    </lineage>
</organism>
<accession>A0A9D4CY97</accession>
<reference evidence="1" key="1">
    <citation type="journal article" date="2019" name="bioRxiv">
        <title>The Genome of the Zebra Mussel, Dreissena polymorpha: A Resource for Invasive Species Research.</title>
        <authorList>
            <person name="McCartney M.A."/>
            <person name="Auch B."/>
            <person name="Kono T."/>
            <person name="Mallez S."/>
            <person name="Zhang Y."/>
            <person name="Obille A."/>
            <person name="Becker A."/>
            <person name="Abrahante J.E."/>
            <person name="Garbe J."/>
            <person name="Badalamenti J.P."/>
            <person name="Herman A."/>
            <person name="Mangelson H."/>
            <person name="Liachko I."/>
            <person name="Sullivan S."/>
            <person name="Sone E.D."/>
            <person name="Koren S."/>
            <person name="Silverstein K.A.T."/>
            <person name="Beckman K.B."/>
            <person name="Gohl D.M."/>
        </authorList>
    </citation>
    <scope>NUCLEOTIDE SEQUENCE</scope>
    <source>
        <strain evidence="1">Duluth1</strain>
        <tissue evidence="1">Whole animal</tissue>
    </source>
</reference>
<name>A0A9D4CY97_DREPO</name>
<gene>
    <name evidence="1" type="ORF">DPMN_040452</name>
</gene>
<reference evidence="1" key="2">
    <citation type="submission" date="2020-11" db="EMBL/GenBank/DDBJ databases">
        <authorList>
            <person name="McCartney M.A."/>
            <person name="Auch B."/>
            <person name="Kono T."/>
            <person name="Mallez S."/>
            <person name="Becker A."/>
            <person name="Gohl D.M."/>
            <person name="Silverstein K.A.T."/>
            <person name="Koren S."/>
            <person name="Bechman K.B."/>
            <person name="Herman A."/>
            <person name="Abrahante J.E."/>
            <person name="Garbe J."/>
        </authorList>
    </citation>
    <scope>NUCLEOTIDE SEQUENCE</scope>
    <source>
        <strain evidence="1">Duluth1</strain>
        <tissue evidence="1">Whole animal</tissue>
    </source>
</reference>
<protein>
    <submittedName>
        <fullName evidence="1">Uncharacterized protein</fullName>
    </submittedName>
</protein>
<keyword evidence="2" id="KW-1185">Reference proteome</keyword>
<evidence type="ECO:0000313" key="2">
    <source>
        <dbReference type="Proteomes" id="UP000828390"/>
    </source>
</evidence>